<dbReference type="PANTHER" id="PTHR43547">
    <property type="entry name" value="TWO-COMPONENT HISTIDINE KINASE"/>
    <property type="match status" value="1"/>
</dbReference>
<evidence type="ECO:0000256" key="4">
    <source>
        <dbReference type="ARBA" id="ARBA00023163"/>
    </source>
</evidence>
<evidence type="ECO:0000256" key="3">
    <source>
        <dbReference type="ARBA" id="ARBA00023125"/>
    </source>
</evidence>
<feature type="domain" description="Response regulatory" evidence="7">
    <location>
        <begin position="10"/>
        <end position="125"/>
    </location>
</feature>
<evidence type="ECO:0000256" key="2">
    <source>
        <dbReference type="ARBA" id="ARBA00023015"/>
    </source>
</evidence>
<feature type="domain" description="HTH araC/xylS-type" evidence="6">
    <location>
        <begin position="157"/>
        <end position="256"/>
    </location>
</feature>
<dbReference type="PROSITE" id="PS50110">
    <property type="entry name" value="RESPONSE_REGULATORY"/>
    <property type="match status" value="1"/>
</dbReference>
<evidence type="ECO:0000313" key="8">
    <source>
        <dbReference type="EMBL" id="MFD2967215.1"/>
    </source>
</evidence>
<evidence type="ECO:0000259" key="7">
    <source>
        <dbReference type="PROSITE" id="PS50110"/>
    </source>
</evidence>
<evidence type="ECO:0000256" key="1">
    <source>
        <dbReference type="ARBA" id="ARBA00022553"/>
    </source>
</evidence>
<dbReference type="InterPro" id="IPR001789">
    <property type="entry name" value="Sig_transdc_resp-reg_receiver"/>
</dbReference>
<dbReference type="SMART" id="SM00342">
    <property type="entry name" value="HTH_ARAC"/>
    <property type="match status" value="1"/>
</dbReference>
<protein>
    <submittedName>
        <fullName evidence="8">DNA-binding response regulator</fullName>
    </submittedName>
</protein>
<dbReference type="GO" id="GO:0003677">
    <property type="term" value="F:DNA binding"/>
    <property type="evidence" value="ECO:0007669"/>
    <property type="project" value="UniProtKB-KW"/>
</dbReference>
<keyword evidence="9" id="KW-1185">Reference proteome</keyword>
<keyword evidence="2" id="KW-0805">Transcription regulation</keyword>
<evidence type="ECO:0000259" key="6">
    <source>
        <dbReference type="PROSITE" id="PS01124"/>
    </source>
</evidence>
<dbReference type="InterPro" id="IPR018060">
    <property type="entry name" value="HTH_AraC"/>
</dbReference>
<dbReference type="PRINTS" id="PR00032">
    <property type="entry name" value="HTHARAC"/>
</dbReference>
<accession>A0ABW6BCD3</accession>
<evidence type="ECO:0000313" key="9">
    <source>
        <dbReference type="Proteomes" id="UP001597525"/>
    </source>
</evidence>
<dbReference type="InterPro" id="IPR020449">
    <property type="entry name" value="Tscrpt_reg_AraC-type_HTH"/>
</dbReference>
<comment type="caution">
    <text evidence="8">The sequence shown here is derived from an EMBL/GenBank/DDBJ whole genome shotgun (WGS) entry which is preliminary data.</text>
</comment>
<dbReference type="Proteomes" id="UP001597525">
    <property type="component" value="Unassembled WGS sequence"/>
</dbReference>
<reference evidence="9" key="1">
    <citation type="journal article" date="2019" name="Int. J. Syst. Evol. Microbiol.">
        <title>The Global Catalogue of Microorganisms (GCM) 10K type strain sequencing project: providing services to taxonomists for standard genome sequencing and annotation.</title>
        <authorList>
            <consortium name="The Broad Institute Genomics Platform"/>
            <consortium name="The Broad Institute Genome Sequencing Center for Infectious Disease"/>
            <person name="Wu L."/>
            <person name="Ma J."/>
        </authorList>
    </citation>
    <scope>NUCLEOTIDE SEQUENCE [LARGE SCALE GENOMIC DNA]</scope>
    <source>
        <strain evidence="9">KCTC 22814</strain>
    </source>
</reference>
<sequence length="263" mass="30124">MQTSKPVKYTLLVVDDNQDMIEFLDDVLSDRHHIVKALDGAAAIDLIESTAIDLIVSDVMMPFVDGFELCRHVKGSLQLQHIPFIMLTAKNTLRSKIEGLEHGADVYLEKPFLPDLLLAQINSLLRNRQNIRVHFNRSPQFSASNEQANKHEQGFLKKLDLFILENIAVRTLCVEQLADYMNMSRPTLYRKVRLLSNLSPNELINITRLNKAAELLRQSRFKIYEISSMVGFSSSSHFVRNFIRNFHVSPKAYRNEHQAADSS</sequence>
<dbReference type="SMART" id="SM00448">
    <property type="entry name" value="REC"/>
    <property type="match status" value="1"/>
</dbReference>
<name>A0ABW6BCD3_9SPHI</name>
<dbReference type="Gene3D" id="3.40.50.2300">
    <property type="match status" value="1"/>
</dbReference>
<dbReference type="SUPFAM" id="SSF52172">
    <property type="entry name" value="CheY-like"/>
    <property type="match status" value="1"/>
</dbReference>
<dbReference type="PROSITE" id="PS01124">
    <property type="entry name" value="HTH_ARAC_FAMILY_2"/>
    <property type="match status" value="1"/>
</dbReference>
<gene>
    <name evidence="8" type="ORF">ACFS7Y_07445</name>
</gene>
<feature type="modified residue" description="4-aspartylphosphate" evidence="5">
    <location>
        <position position="58"/>
    </location>
</feature>
<dbReference type="EMBL" id="JBHUPB010000005">
    <property type="protein sequence ID" value="MFD2967215.1"/>
    <property type="molecule type" value="Genomic_DNA"/>
</dbReference>
<dbReference type="InterPro" id="IPR009057">
    <property type="entry name" value="Homeodomain-like_sf"/>
</dbReference>
<dbReference type="PANTHER" id="PTHR43547:SF2">
    <property type="entry name" value="HYBRID SIGNAL TRANSDUCTION HISTIDINE KINASE C"/>
    <property type="match status" value="1"/>
</dbReference>
<dbReference type="RefSeq" id="WP_320185096.1">
    <property type="nucleotide sequence ID" value="NZ_CP138332.1"/>
</dbReference>
<keyword evidence="3 8" id="KW-0238">DNA-binding</keyword>
<dbReference type="SUPFAM" id="SSF46689">
    <property type="entry name" value="Homeodomain-like"/>
    <property type="match status" value="1"/>
</dbReference>
<evidence type="ECO:0000256" key="5">
    <source>
        <dbReference type="PROSITE-ProRule" id="PRU00169"/>
    </source>
</evidence>
<dbReference type="InterPro" id="IPR011006">
    <property type="entry name" value="CheY-like_superfamily"/>
</dbReference>
<dbReference type="Gene3D" id="1.10.10.60">
    <property type="entry name" value="Homeodomain-like"/>
    <property type="match status" value="1"/>
</dbReference>
<keyword evidence="4" id="KW-0804">Transcription</keyword>
<proteinExistence type="predicted"/>
<dbReference type="Pfam" id="PF12833">
    <property type="entry name" value="HTH_18"/>
    <property type="match status" value="1"/>
</dbReference>
<organism evidence="8 9">
    <name type="scientific">Sphingobacterium bambusae</name>
    <dbReference type="NCBI Taxonomy" id="662858"/>
    <lineage>
        <taxon>Bacteria</taxon>
        <taxon>Pseudomonadati</taxon>
        <taxon>Bacteroidota</taxon>
        <taxon>Sphingobacteriia</taxon>
        <taxon>Sphingobacteriales</taxon>
        <taxon>Sphingobacteriaceae</taxon>
        <taxon>Sphingobacterium</taxon>
    </lineage>
</organism>
<keyword evidence="1 5" id="KW-0597">Phosphoprotein</keyword>
<dbReference type="Pfam" id="PF00072">
    <property type="entry name" value="Response_reg"/>
    <property type="match status" value="1"/>
</dbReference>